<dbReference type="AlphaFoldDB" id="D2R6R4"/>
<feature type="transmembrane region" description="Helical" evidence="2">
    <location>
        <begin position="60"/>
        <end position="83"/>
    </location>
</feature>
<dbReference type="eggNOG" id="COG2304">
    <property type="taxonomic scope" value="Bacteria"/>
</dbReference>
<sequence length="871" mass="96677">MIASSLDFLMTTPSAIGGSKMNLLPLAASFTDTIVSWFGYDASQVPEGAKVEFLLTNLPTSWGVFVLIAAVAAMLYGVVNLYRRELDTCPAWVKLLLAGMRCGVVLLLVVIFLGPSLVYLQNREVRPTLILARDASQSMNTADRYDDETAAKITSSVMNLSLEEVRRLRPTRTQIVNKVLSDPESKLLEELATRGKVQAINFSDHVERLQTRSALPPTGAERPVSTTPPTAEEASESSRAPKTPLPLLAADGRGTDLWMAIRESMSTDSPAAVVMFSDGQHTGRDDPRNAALEAKERGVPFFMVGVGDPSKPRNLRVASLYVRPQVWQDEPFEIDAIVTAQGIEAGDARVELIEQKVNESDKSLSSGAVVQTLQLEVPEGGGRLRAQFSHTAKEPGDVVYSVRVQPVDDEINEDDNQVSSAVVKVLSREKVRVLLVAGAPTWEFRLLQKLLARDKTIVVSCWLQTLDEERAQEGTRQITQLPTTREDLFYYDVIMLFDPNPQEFDEAWIELLKQFVGEHSGGLLFMAGPKHSGRLLTGARTSEFNKLLPVSFGDVGALEVASLLSSNQRSWPLKVTQANVDHPVMRFYPDRQETLQRWETLPGIFWSFPSQEPKPTATVLLEHSDPTLRSVEGPRPLLVAGRYGSGHTLYLGFNGTWRWRRAGRQAEFFDKFWIQATRYLVEGRSLEGRRRGYVQTDRDRYEIGERITVSARLQDATYNPLVAPKVEATLESTGNQPETLTLLPVANQPGSYEAALTARSTGVFTVRVRPASAGDGESATIETPFTIELPSVETNQIWLDKPLLTEIANLSGGKYFEISELSQLAEAIPNKTEVLETRGRPQPLWDTPGMLTCLIVLLAAEWWVRKQYKLL</sequence>
<dbReference type="PANTHER" id="PTHR37947:SF1">
    <property type="entry name" value="BLL2462 PROTEIN"/>
    <property type="match status" value="1"/>
</dbReference>
<organism evidence="4 5">
    <name type="scientific">Pirellula staleyi (strain ATCC 27377 / DSM 6068 / ICPB 4128)</name>
    <name type="common">Pirella staleyi</name>
    <dbReference type="NCBI Taxonomy" id="530564"/>
    <lineage>
        <taxon>Bacteria</taxon>
        <taxon>Pseudomonadati</taxon>
        <taxon>Planctomycetota</taxon>
        <taxon>Planctomycetia</taxon>
        <taxon>Pirellulales</taxon>
        <taxon>Pirellulaceae</taxon>
        <taxon>Pirellula</taxon>
    </lineage>
</organism>
<evidence type="ECO:0000313" key="5">
    <source>
        <dbReference type="Proteomes" id="UP000001887"/>
    </source>
</evidence>
<evidence type="ECO:0000256" key="2">
    <source>
        <dbReference type="SAM" id="Phobius"/>
    </source>
</evidence>
<dbReference type="InterPro" id="IPR013783">
    <property type="entry name" value="Ig-like_fold"/>
</dbReference>
<reference evidence="4 5" key="1">
    <citation type="journal article" date="2009" name="Stand. Genomic Sci.">
        <title>Complete genome sequence of Pirellula staleyi type strain (ATCC 27377).</title>
        <authorList>
            <person name="Clum A."/>
            <person name="Tindall B.J."/>
            <person name="Sikorski J."/>
            <person name="Ivanova N."/>
            <person name="Mavrommatis K."/>
            <person name="Lucas S."/>
            <person name="Glavina del Rio T."/>
            <person name="Nolan M."/>
            <person name="Chen F."/>
            <person name="Tice H."/>
            <person name="Pitluck S."/>
            <person name="Cheng J.F."/>
            <person name="Chertkov O."/>
            <person name="Brettin T."/>
            <person name="Han C."/>
            <person name="Detter J.C."/>
            <person name="Kuske C."/>
            <person name="Bruce D."/>
            <person name="Goodwin L."/>
            <person name="Ovchinikova G."/>
            <person name="Pati A."/>
            <person name="Mikhailova N."/>
            <person name="Chen A."/>
            <person name="Palaniappan K."/>
            <person name="Land M."/>
            <person name="Hauser L."/>
            <person name="Chang Y.J."/>
            <person name="Jeffries C.D."/>
            <person name="Chain P."/>
            <person name="Rohde M."/>
            <person name="Goker M."/>
            <person name="Bristow J."/>
            <person name="Eisen J.A."/>
            <person name="Markowitz V."/>
            <person name="Hugenholtz P."/>
            <person name="Kyrpides N.C."/>
            <person name="Klenk H.P."/>
            <person name="Lapidus A."/>
        </authorList>
    </citation>
    <scope>NUCLEOTIDE SEQUENCE [LARGE SCALE GENOMIC DNA]</scope>
    <source>
        <strain evidence="5">ATCC 27377 / DSM 6068 / ICPB 4128</strain>
    </source>
</reference>
<dbReference type="InterPro" id="IPR002035">
    <property type="entry name" value="VWF_A"/>
</dbReference>
<proteinExistence type="predicted"/>
<dbReference type="SUPFAM" id="SSF52317">
    <property type="entry name" value="Class I glutamine amidotransferase-like"/>
    <property type="match status" value="1"/>
</dbReference>
<evidence type="ECO:0000256" key="1">
    <source>
        <dbReference type="SAM" id="MobiDB-lite"/>
    </source>
</evidence>
<dbReference type="STRING" id="530564.Psta_2696"/>
<keyword evidence="2" id="KW-0812">Transmembrane</keyword>
<keyword evidence="5" id="KW-1185">Reference proteome</keyword>
<keyword evidence="2" id="KW-0472">Membrane</keyword>
<dbReference type="OrthoDB" id="252901at2"/>
<dbReference type="EMBL" id="CP001848">
    <property type="protein sequence ID" value="ADB17364.1"/>
    <property type="molecule type" value="Genomic_DNA"/>
</dbReference>
<evidence type="ECO:0000259" key="3">
    <source>
        <dbReference type="PROSITE" id="PS50234"/>
    </source>
</evidence>
<feature type="transmembrane region" description="Helical" evidence="2">
    <location>
        <begin position="95"/>
        <end position="120"/>
    </location>
</feature>
<feature type="region of interest" description="Disordered" evidence="1">
    <location>
        <begin position="212"/>
        <end position="249"/>
    </location>
</feature>
<dbReference type="PANTHER" id="PTHR37947">
    <property type="entry name" value="BLL2462 PROTEIN"/>
    <property type="match status" value="1"/>
</dbReference>
<dbReference type="Proteomes" id="UP000001887">
    <property type="component" value="Chromosome"/>
</dbReference>
<dbReference type="PROSITE" id="PS50234">
    <property type="entry name" value="VWFA"/>
    <property type="match status" value="1"/>
</dbReference>
<dbReference type="InterPro" id="IPR029062">
    <property type="entry name" value="Class_I_gatase-like"/>
</dbReference>
<dbReference type="KEGG" id="psl:Psta_2696"/>
<dbReference type="HOGENOM" id="CLU_013447_1_0_0"/>
<dbReference type="Gene3D" id="3.40.50.410">
    <property type="entry name" value="von Willebrand factor, type A domain"/>
    <property type="match status" value="1"/>
</dbReference>
<protein>
    <recommendedName>
        <fullName evidence="3">VWFA domain-containing protein</fullName>
    </recommendedName>
</protein>
<dbReference type="Pfam" id="PF00092">
    <property type="entry name" value="VWA"/>
    <property type="match status" value="1"/>
</dbReference>
<name>D2R6R4_PIRSD</name>
<dbReference type="Gene3D" id="2.60.40.10">
    <property type="entry name" value="Immunoglobulins"/>
    <property type="match status" value="1"/>
</dbReference>
<feature type="domain" description="VWFA" evidence="3">
    <location>
        <begin position="128"/>
        <end position="316"/>
    </location>
</feature>
<dbReference type="InterPro" id="IPR036465">
    <property type="entry name" value="vWFA_dom_sf"/>
</dbReference>
<evidence type="ECO:0000313" key="4">
    <source>
        <dbReference type="EMBL" id="ADB17364.1"/>
    </source>
</evidence>
<dbReference type="SUPFAM" id="SSF53300">
    <property type="entry name" value="vWA-like"/>
    <property type="match status" value="1"/>
</dbReference>
<gene>
    <name evidence="4" type="ordered locus">Psta_2696</name>
</gene>
<dbReference type="Gene3D" id="3.40.50.880">
    <property type="match status" value="1"/>
</dbReference>
<keyword evidence="2" id="KW-1133">Transmembrane helix</keyword>
<accession>D2R6R4</accession>